<evidence type="ECO:0000313" key="2">
    <source>
        <dbReference type="Proteomes" id="UP000253831"/>
    </source>
</evidence>
<accession>A0A369XV00</accession>
<dbReference type="EMBL" id="QPGA01000003">
    <property type="protein sequence ID" value="RDE51997.1"/>
    <property type="molecule type" value="Genomic_DNA"/>
</dbReference>
<proteinExistence type="predicted"/>
<dbReference type="Gene3D" id="3.90.180.10">
    <property type="entry name" value="Medium-chain alcohol dehydrogenases, catalytic domain"/>
    <property type="match status" value="1"/>
</dbReference>
<sequence>MAEAGARSPLTDRVFAFEELKAAMDYLKSDAPFGKVCIRHSRGESACRPVMALVLVGKRAA</sequence>
<name>A0A369XV00_9PROT</name>
<gene>
    <name evidence="1" type="ORF">DVS81_03530</name>
</gene>
<dbReference type="AlphaFoldDB" id="A0A369XV00"/>
<reference evidence="1 2" key="1">
    <citation type="submission" date="2018-05" db="EMBL/GenBank/DDBJ databases">
        <title>Integrated omic analyses show evidence that a Ca. Accumulibacter phosphatis strain performs denitrification under micro-aerobic conditions.</title>
        <authorList>
            <person name="Camejo P.Y."/>
            <person name="Katherine M.D."/>
            <person name="Daniel N.R."/>
        </authorList>
    </citation>
    <scope>NUCLEOTIDE SEQUENCE [LARGE SCALE GENOMIC DNA]</scope>
    <source>
        <strain evidence="1">UW-LDO-IC</strain>
    </source>
</reference>
<dbReference type="Proteomes" id="UP000253831">
    <property type="component" value="Unassembled WGS sequence"/>
</dbReference>
<protein>
    <recommendedName>
        <fullName evidence="3">Alcohol dehydrogenase</fullName>
    </recommendedName>
</protein>
<comment type="caution">
    <text evidence="1">The sequence shown here is derived from an EMBL/GenBank/DDBJ whole genome shotgun (WGS) entry which is preliminary data.</text>
</comment>
<evidence type="ECO:0000313" key="1">
    <source>
        <dbReference type="EMBL" id="RDE51997.1"/>
    </source>
</evidence>
<organism evidence="1 2">
    <name type="scientific">Candidatus Accumulibacter meliphilus</name>
    <dbReference type="NCBI Taxonomy" id="2211374"/>
    <lineage>
        <taxon>Bacteria</taxon>
        <taxon>Pseudomonadati</taxon>
        <taxon>Pseudomonadota</taxon>
        <taxon>Betaproteobacteria</taxon>
        <taxon>Candidatus Accumulibacter</taxon>
    </lineage>
</organism>
<evidence type="ECO:0008006" key="3">
    <source>
        <dbReference type="Google" id="ProtNLM"/>
    </source>
</evidence>